<reference evidence="1" key="1">
    <citation type="submission" date="2023-04" db="EMBL/GenBank/DDBJ databases">
        <title>Draft Genome sequencing of Naganishia species isolated from polar environments using Oxford Nanopore Technology.</title>
        <authorList>
            <person name="Leo P."/>
            <person name="Venkateswaran K."/>
        </authorList>
    </citation>
    <scope>NUCLEOTIDE SEQUENCE</scope>
    <source>
        <strain evidence="1">MNA-CCFEE 5423</strain>
    </source>
</reference>
<keyword evidence="2" id="KW-1185">Reference proteome</keyword>
<proteinExistence type="predicted"/>
<sequence>MSLEPARLMDYLELEAKGFQSPTSIHYSRLDGKEARLIIKAIYHGPRPGWPLLERKTIFDLAQRSKEQDLKAIRDESDYPQALPSALCLADGKPSYPINVTIRIALTSQLGACDDMLKAIRTYAQLCTSDYRPFELPVATWRTAEGLWNVVLDEGAVVLSGWWERNVQPRLHASESRWKIGSWRQKGEDWDGQVGVTQAMKATGDKQEKEAPGTQKRTRFVDDVLTPNSPVSAQQQDTPENERTETSQSEKQEWAAILQQQTLDRRRASYEALAGNSSGVPMPSTAGKQIGVDEEEEEAMSIDKGWLPAVNVLIQLADIIRLTHFSAIAPMSGFEGGKIVGHVTSDFDGDRMVVLGPASPSFASVGEQAEEEGWLVGEDEGLGALKGVLDEASILRHLQYIAPEAISSKKAIASTIDIFSWGMAAYELLKGKGQEGTESDSEVPEFFRAIHIHSTRAIPTMTTLCPSMPSELSAIIEKALALDPEQRYNSCCALLHDLYKVKQICEGNLRGQARGEFIVGYVDQQSRFRIPPGLLDREQEFATLDEAYRQVKSTGRSQVACCWGTSGSGKSKLLELWARQKEAENAGQDCFVGWAKMDQHLVKPLSAFIPVFCSLLERVFSDPLESAADWRQRILDSLAVNANIFLALLPKEWQAILLDGKEPGAVFPDATAGIDWESWVKQFRTWSYGLLGLFASESRPLVSSWPFAACTHTRVAHFNLALTLSQIIVIDDLQWMEKSERELWEELIASETRRLDHCVILFSFRTHDEADLSLFNARYMIKANPFDETTVSNMVYKSFHLDSVSDHLPDTWMQLCNYLYTNTKGNPFDLRWALTTLVHDGDIYYDYVRQEWHIEGALRKASLERNSEDFAASVLNNLGEQAKTILCYLACLPSRGVDISLLSRLTGKREGAVYPILENCVTMGIVSIGSDKVRFVHDKPHSAALAMIDAQDKPNLLLKIGRGLEGMSADFEYIIADMLLNAADSKPDGLEPVEIARATVKAARQAAKSAALDLAASYLERIDSVWSFTVREAWRQEPELAMAYVTVTAEVALGRRAATLSIPKVSSIKSRIPVNLPTSIPWQIAVAYELAAAISVKLDIAVWLFKLQISAGNPDLAMQSFFSALRVVGYESPAERQRYPPLFSNGDDIRAIAKAPEPTYANEARLAISLAYLVGIAGPTFYAYEADKGWRIMHFAIPIYLHNHSAAKHPSVAYSWYIMAVLLAERGAEFLNLVRAYMDLGATYDLAGNPLEGYAETAKPVLAYITQTRLSSADYSRSYEVCYVTQNYDLLSYVLGLDLSSRALSSESALALFSTGREVLSKCGDDLQPATRLLTAPWIQFGANLIDSTLLGSKCDLTSLNVLEGEYVSAQDAKSLASQTSLYTAVYAQASLMLGLLFKAKPDDLRQRAELLRDNRNGGAGTILGVFSAILLSLTSLTLDDPTDVAHLKHSHAWLNALSHNQDFQAISEMLFALEKIKAVRQGEIPWQEMLGKLEDALADLEAVKSHLFTGFLCTHAEASMPLLKGTVRHKRGYLQHAQLAFQAAGALNLVRSTEILLSALPPSTLLFNADGKSVGRSTSVMTSSEDLLSRDVASSLDGSDEITNINGKELHPRNQKLGLESILRSFLVLASERDSDGLIRRVLRVLLQITCSNYACFAAQDPATGSMMLKGYGAYEDIAISDVAMSQATDIAPTVLISHASITKKVIRYANGPTSSNANLIRREPFFALTGPPKTLLALPLFVQGRFSGLLFLSGNVANAQVSTSQVGLLATFASILLESHSAYNSLESAVETRTQQLQHALHSRSTFISGVSHEIRTPLFAINGLCAVMGASADLTDTQRENLQVISQSADDLQRIVTDVLDWSKLDAQSITPESIPFDLRNVIENALETVAHLARSKNITLLLENPVSTDPQSPLLGDPHRYRQCLLNLLSNAIKFTTPAIRDQASTVSISWSWQDRGDKVEITCAIKDEGIVDKGKVPGAEQQQTFPSGPSRRAVLYAPKNVASAVIQANLQHFGITTTLSAIENPTVMTEPDLVLIDVDEPTINYEVVQALRKRHQGSKFVESLALNQEAIVTKPLKAQSLYNTTRNLVATDEIDRPKATRKTLTMDSSYAKQYPLKICFIDDSNVNVAVGRKILSKFGYKDIDVCYDGLQAVEAAERTTYDLMLMDLQPTKDRCLKDGFADFLTKPLIISDLAKLLVRVYTERYGTTTAPALAEV</sequence>
<name>A0ACC2V756_9TREE</name>
<dbReference type="Proteomes" id="UP001227268">
    <property type="component" value="Unassembled WGS sequence"/>
</dbReference>
<dbReference type="EMBL" id="JASBWT010000024">
    <property type="protein sequence ID" value="KAJ9094752.1"/>
    <property type="molecule type" value="Genomic_DNA"/>
</dbReference>
<organism evidence="1 2">
    <name type="scientific">Naganishia friedmannii</name>
    <dbReference type="NCBI Taxonomy" id="89922"/>
    <lineage>
        <taxon>Eukaryota</taxon>
        <taxon>Fungi</taxon>
        <taxon>Dikarya</taxon>
        <taxon>Basidiomycota</taxon>
        <taxon>Agaricomycotina</taxon>
        <taxon>Tremellomycetes</taxon>
        <taxon>Filobasidiales</taxon>
        <taxon>Filobasidiaceae</taxon>
        <taxon>Naganishia</taxon>
    </lineage>
</organism>
<accession>A0ACC2V756</accession>
<evidence type="ECO:0000313" key="1">
    <source>
        <dbReference type="EMBL" id="KAJ9094752.1"/>
    </source>
</evidence>
<gene>
    <name evidence="1" type="ORF">QFC21_005910</name>
</gene>
<comment type="caution">
    <text evidence="1">The sequence shown here is derived from an EMBL/GenBank/DDBJ whole genome shotgun (WGS) entry which is preliminary data.</text>
</comment>
<protein>
    <submittedName>
        <fullName evidence="1">Uncharacterized protein</fullName>
    </submittedName>
</protein>
<evidence type="ECO:0000313" key="2">
    <source>
        <dbReference type="Proteomes" id="UP001227268"/>
    </source>
</evidence>